<evidence type="ECO:0000256" key="4">
    <source>
        <dbReference type="ARBA" id="ARBA00022912"/>
    </source>
</evidence>
<dbReference type="GO" id="GO:0008579">
    <property type="term" value="F:JUN kinase phosphatase activity"/>
    <property type="evidence" value="ECO:0007669"/>
    <property type="project" value="TreeGrafter"/>
</dbReference>
<dbReference type="InterPro" id="IPR020422">
    <property type="entry name" value="TYR_PHOSPHATASE_DUAL_dom"/>
</dbReference>
<sequence length="186" mass="21836">MTTENEKNKINIINQLNDEQIFFDRLMKQNLELYQMNKIIPGLYLGDDFVARKREILSEYKITHVLNLTINIPNKFEPEISYLKINILDSERQDIQKYFDDTFEFIDNALKNKKNSVLVHCNAGISRSASFVIAYLIKKGVFKSYQEAFEHVKKCRPIIAPNQGFVKQLQQLESYKKDKNSFCIIS</sequence>
<gene>
    <name evidence="8" type="ORF">BpHYR1_020367</name>
</gene>
<dbReference type="InterPro" id="IPR029021">
    <property type="entry name" value="Prot-tyrosine_phosphatase-like"/>
</dbReference>
<proteinExistence type="inferred from homology"/>
<dbReference type="SUPFAM" id="SSF52799">
    <property type="entry name" value="(Phosphotyrosine protein) phosphatases II"/>
    <property type="match status" value="1"/>
</dbReference>
<dbReference type="Gene3D" id="3.90.190.10">
    <property type="entry name" value="Protein tyrosine phosphatase superfamily"/>
    <property type="match status" value="1"/>
</dbReference>
<evidence type="ECO:0000256" key="2">
    <source>
        <dbReference type="ARBA" id="ARBA00013081"/>
    </source>
</evidence>
<dbReference type="OrthoDB" id="426001at2759"/>
<comment type="similarity">
    <text evidence="1">Belongs to the protein-tyrosine phosphatase family.</text>
</comment>
<dbReference type="PROSITE" id="PS00383">
    <property type="entry name" value="TYR_PHOSPHATASE_1"/>
    <property type="match status" value="1"/>
</dbReference>
<dbReference type="AlphaFoldDB" id="A0A3M7R808"/>
<keyword evidence="3 8" id="KW-0378">Hydrolase</keyword>
<dbReference type="Pfam" id="PF00782">
    <property type="entry name" value="DSPc"/>
    <property type="match status" value="1"/>
</dbReference>
<evidence type="ECO:0000256" key="1">
    <source>
        <dbReference type="ARBA" id="ARBA00009580"/>
    </source>
</evidence>
<dbReference type="GO" id="GO:0017017">
    <property type="term" value="F:MAP kinase tyrosine/serine/threonine phosphatase activity"/>
    <property type="evidence" value="ECO:0007669"/>
    <property type="project" value="InterPro"/>
</dbReference>
<comment type="catalytic activity">
    <reaction evidence="5">
        <text>O-phospho-L-threonyl-[protein] + H2O = L-threonyl-[protein] + phosphate</text>
        <dbReference type="Rhea" id="RHEA:47004"/>
        <dbReference type="Rhea" id="RHEA-COMP:11060"/>
        <dbReference type="Rhea" id="RHEA-COMP:11605"/>
        <dbReference type="ChEBI" id="CHEBI:15377"/>
        <dbReference type="ChEBI" id="CHEBI:30013"/>
        <dbReference type="ChEBI" id="CHEBI:43474"/>
        <dbReference type="ChEBI" id="CHEBI:61977"/>
        <dbReference type="EC" id="3.1.3.16"/>
    </reaction>
</comment>
<dbReference type="FunFam" id="3.90.190.10:FF:000004">
    <property type="entry name" value="Protein phosphatase Slingshot homolog 2"/>
    <property type="match status" value="1"/>
</dbReference>
<evidence type="ECO:0000256" key="3">
    <source>
        <dbReference type="ARBA" id="ARBA00022801"/>
    </source>
</evidence>
<reference evidence="8 9" key="1">
    <citation type="journal article" date="2018" name="Sci. Rep.">
        <title>Genomic signatures of local adaptation to the degree of environmental predictability in rotifers.</title>
        <authorList>
            <person name="Franch-Gras L."/>
            <person name="Hahn C."/>
            <person name="Garcia-Roger E.M."/>
            <person name="Carmona M.J."/>
            <person name="Serra M."/>
            <person name="Gomez A."/>
        </authorList>
    </citation>
    <scope>NUCLEOTIDE SEQUENCE [LARGE SCALE GENOMIC DNA]</scope>
    <source>
        <strain evidence="8">HYR1</strain>
    </source>
</reference>
<evidence type="ECO:0000259" key="7">
    <source>
        <dbReference type="PROSITE" id="PS50056"/>
    </source>
</evidence>
<dbReference type="EC" id="3.1.3.16" evidence="2"/>
<dbReference type="InterPro" id="IPR020420">
    <property type="entry name" value="Atypical_DUSP_subfamB"/>
</dbReference>
<evidence type="ECO:0000313" key="9">
    <source>
        <dbReference type="Proteomes" id="UP000276133"/>
    </source>
</evidence>
<protein>
    <recommendedName>
        <fullName evidence="2">protein-serine/threonine phosphatase</fullName>
        <ecNumber evidence="2">3.1.3.16</ecNumber>
    </recommendedName>
</protein>
<keyword evidence="9" id="KW-1185">Reference proteome</keyword>
<dbReference type="InterPro" id="IPR000387">
    <property type="entry name" value="Tyr_Pase_dom"/>
</dbReference>
<dbReference type="CDD" id="cd14498">
    <property type="entry name" value="DSP"/>
    <property type="match status" value="1"/>
</dbReference>
<dbReference type="PANTHER" id="PTHR46377">
    <property type="entry name" value="DUAL SPECIFICITY PROTEIN PHOSPHATASE 19"/>
    <property type="match status" value="1"/>
</dbReference>
<dbReference type="PANTHER" id="PTHR46377:SF1">
    <property type="entry name" value="DUAL SPECIFICITY PROTEIN PHOSPHATASE 19"/>
    <property type="match status" value="1"/>
</dbReference>
<organism evidence="8 9">
    <name type="scientific">Brachionus plicatilis</name>
    <name type="common">Marine rotifer</name>
    <name type="synonym">Brachionus muelleri</name>
    <dbReference type="NCBI Taxonomy" id="10195"/>
    <lineage>
        <taxon>Eukaryota</taxon>
        <taxon>Metazoa</taxon>
        <taxon>Spiralia</taxon>
        <taxon>Gnathifera</taxon>
        <taxon>Rotifera</taxon>
        <taxon>Eurotatoria</taxon>
        <taxon>Monogononta</taxon>
        <taxon>Pseudotrocha</taxon>
        <taxon>Ploima</taxon>
        <taxon>Brachionidae</taxon>
        <taxon>Brachionus</taxon>
    </lineage>
</organism>
<dbReference type="GO" id="GO:0005737">
    <property type="term" value="C:cytoplasm"/>
    <property type="evidence" value="ECO:0007669"/>
    <property type="project" value="TreeGrafter"/>
</dbReference>
<dbReference type="PRINTS" id="PR01910">
    <property type="entry name" value="ADSPHPHTASEB"/>
</dbReference>
<dbReference type="PRINTS" id="PR01908">
    <property type="entry name" value="ADSPHPHTASE"/>
</dbReference>
<dbReference type="InterPro" id="IPR016130">
    <property type="entry name" value="Tyr_Pase_AS"/>
</dbReference>
<evidence type="ECO:0000313" key="8">
    <source>
        <dbReference type="EMBL" id="RNA19378.1"/>
    </source>
</evidence>
<dbReference type="GO" id="GO:0004722">
    <property type="term" value="F:protein serine/threonine phosphatase activity"/>
    <property type="evidence" value="ECO:0007669"/>
    <property type="project" value="UniProtKB-EC"/>
</dbReference>
<feature type="domain" description="Tyrosine specific protein phosphatases" evidence="7">
    <location>
        <begin position="100"/>
        <end position="157"/>
    </location>
</feature>
<dbReference type="InterPro" id="IPR000340">
    <property type="entry name" value="Dual-sp_phosphatase_cat-dom"/>
</dbReference>
<feature type="domain" description="Tyrosine-protein phosphatase" evidence="6">
    <location>
        <begin position="35"/>
        <end position="178"/>
    </location>
</feature>
<dbReference type="Proteomes" id="UP000276133">
    <property type="component" value="Unassembled WGS sequence"/>
</dbReference>
<comment type="caution">
    <text evidence="8">The sequence shown here is derived from an EMBL/GenBank/DDBJ whole genome shotgun (WGS) entry which is preliminary data.</text>
</comment>
<dbReference type="SMART" id="SM00195">
    <property type="entry name" value="DSPc"/>
    <property type="match status" value="1"/>
</dbReference>
<evidence type="ECO:0000259" key="6">
    <source>
        <dbReference type="PROSITE" id="PS50054"/>
    </source>
</evidence>
<dbReference type="STRING" id="10195.A0A3M7R808"/>
<evidence type="ECO:0000256" key="5">
    <source>
        <dbReference type="ARBA" id="ARBA00048336"/>
    </source>
</evidence>
<dbReference type="PROSITE" id="PS50054">
    <property type="entry name" value="TYR_PHOSPHATASE_DUAL"/>
    <property type="match status" value="1"/>
</dbReference>
<dbReference type="EMBL" id="REGN01004060">
    <property type="protein sequence ID" value="RNA19378.1"/>
    <property type="molecule type" value="Genomic_DNA"/>
</dbReference>
<accession>A0A3M7R808</accession>
<keyword evidence="4" id="KW-0904">Protein phosphatase</keyword>
<name>A0A3M7R808_BRAPC</name>
<dbReference type="PROSITE" id="PS50056">
    <property type="entry name" value="TYR_PHOSPHATASE_2"/>
    <property type="match status" value="1"/>
</dbReference>